<evidence type="ECO:0000313" key="2">
    <source>
        <dbReference type="EMBL" id="KAK0754437.1"/>
    </source>
</evidence>
<protein>
    <submittedName>
        <fullName evidence="2">Uncharacterized protein</fullName>
    </submittedName>
</protein>
<accession>A0AA40FAV5</accession>
<reference evidence="2" key="1">
    <citation type="submission" date="2023-06" db="EMBL/GenBank/DDBJ databases">
        <title>Genome-scale phylogeny and comparative genomics of the fungal order Sordariales.</title>
        <authorList>
            <consortium name="Lawrence Berkeley National Laboratory"/>
            <person name="Hensen N."/>
            <person name="Bonometti L."/>
            <person name="Westerberg I."/>
            <person name="Brannstrom I.O."/>
            <person name="Guillou S."/>
            <person name="Cros-Aarteil S."/>
            <person name="Calhoun S."/>
            <person name="Haridas S."/>
            <person name="Kuo A."/>
            <person name="Mondo S."/>
            <person name="Pangilinan J."/>
            <person name="Riley R."/>
            <person name="LaButti K."/>
            <person name="Andreopoulos B."/>
            <person name="Lipzen A."/>
            <person name="Chen C."/>
            <person name="Yanf M."/>
            <person name="Daum C."/>
            <person name="Ng V."/>
            <person name="Clum A."/>
            <person name="Steindorff A."/>
            <person name="Ohm R."/>
            <person name="Martin F."/>
            <person name="Silar P."/>
            <person name="Natvig D."/>
            <person name="Lalanne C."/>
            <person name="Gautier V."/>
            <person name="Ament-velasquez S.L."/>
            <person name="Kruys A."/>
            <person name="Hutchinson M.I."/>
            <person name="Powell A.J."/>
            <person name="Barry K."/>
            <person name="Miller A.N."/>
            <person name="Grigoriev I.V."/>
            <person name="Debuchy R."/>
            <person name="Gladieux P."/>
            <person name="Thoren M.H."/>
            <person name="Johannesson H."/>
        </authorList>
    </citation>
    <scope>NUCLEOTIDE SEQUENCE</scope>
    <source>
        <strain evidence="2">SMH3187-1</strain>
    </source>
</reference>
<comment type="caution">
    <text evidence="2">The sequence shown here is derived from an EMBL/GenBank/DDBJ whole genome shotgun (WGS) entry which is preliminary data.</text>
</comment>
<dbReference type="Proteomes" id="UP001172155">
    <property type="component" value="Unassembled WGS sequence"/>
</dbReference>
<gene>
    <name evidence="2" type="ORF">B0T18DRAFT_36988</name>
</gene>
<organism evidence="2 3">
    <name type="scientific">Schizothecium vesticola</name>
    <dbReference type="NCBI Taxonomy" id="314040"/>
    <lineage>
        <taxon>Eukaryota</taxon>
        <taxon>Fungi</taxon>
        <taxon>Dikarya</taxon>
        <taxon>Ascomycota</taxon>
        <taxon>Pezizomycotina</taxon>
        <taxon>Sordariomycetes</taxon>
        <taxon>Sordariomycetidae</taxon>
        <taxon>Sordariales</taxon>
        <taxon>Schizotheciaceae</taxon>
        <taxon>Schizothecium</taxon>
    </lineage>
</organism>
<evidence type="ECO:0000256" key="1">
    <source>
        <dbReference type="SAM" id="MobiDB-lite"/>
    </source>
</evidence>
<dbReference type="EMBL" id="JAUKUD010000001">
    <property type="protein sequence ID" value="KAK0754437.1"/>
    <property type="molecule type" value="Genomic_DNA"/>
</dbReference>
<proteinExistence type="predicted"/>
<evidence type="ECO:0000313" key="3">
    <source>
        <dbReference type="Proteomes" id="UP001172155"/>
    </source>
</evidence>
<keyword evidence="3" id="KW-1185">Reference proteome</keyword>
<dbReference type="AlphaFoldDB" id="A0AA40FAV5"/>
<name>A0AA40FAV5_9PEZI</name>
<sequence length="203" mass="21309">MGGSAETCRPARLVLSYSSSGVSSPARVPGVGQSASAARFGPVRGQTARVPTRPALVGVTPSSHQPWGAETRPAGRTALARRICPSQTHHQRAFFPTAPFPDRDNLPDVSPSGARVAITCPISPHGTSQPEMGGGGCSDEKQVVSWRGLCSRALRRNVSPPTCCVWFPSGTCQRPWSIAASQPFGRENEAREAKVPNGQAGGQ</sequence>
<feature type="region of interest" description="Disordered" evidence="1">
    <location>
        <begin position="183"/>
        <end position="203"/>
    </location>
</feature>